<evidence type="ECO:0000256" key="1">
    <source>
        <dbReference type="SAM" id="Phobius"/>
    </source>
</evidence>
<accession>A0A517R4A3</accession>
<reference evidence="2 3" key="1">
    <citation type="submission" date="2019-02" db="EMBL/GenBank/DDBJ databases">
        <title>Deep-cultivation of Planctomycetes and their phenomic and genomic characterization uncovers novel biology.</title>
        <authorList>
            <person name="Wiegand S."/>
            <person name="Jogler M."/>
            <person name="Boedeker C."/>
            <person name="Pinto D."/>
            <person name="Vollmers J."/>
            <person name="Rivas-Marin E."/>
            <person name="Kohn T."/>
            <person name="Peeters S.H."/>
            <person name="Heuer A."/>
            <person name="Rast P."/>
            <person name="Oberbeckmann S."/>
            <person name="Bunk B."/>
            <person name="Jeske O."/>
            <person name="Meyerdierks A."/>
            <person name="Storesund J.E."/>
            <person name="Kallscheuer N."/>
            <person name="Luecker S."/>
            <person name="Lage O.M."/>
            <person name="Pohl T."/>
            <person name="Merkel B.J."/>
            <person name="Hornburger P."/>
            <person name="Mueller R.-W."/>
            <person name="Bruemmer F."/>
            <person name="Labrenz M."/>
            <person name="Spormann A.M."/>
            <person name="Op den Camp H."/>
            <person name="Overmann J."/>
            <person name="Amann R."/>
            <person name="Jetten M.S.M."/>
            <person name="Mascher T."/>
            <person name="Medema M.H."/>
            <person name="Devos D.P."/>
            <person name="Kaster A.-K."/>
            <person name="Ovreas L."/>
            <person name="Rohde M."/>
            <person name="Galperin M.Y."/>
            <person name="Jogler C."/>
        </authorList>
    </citation>
    <scope>NUCLEOTIDE SEQUENCE [LARGE SCALE GENOMIC DNA]</scope>
    <source>
        <strain evidence="2 3">Pan189</strain>
    </source>
</reference>
<sequence>MGLQPVSIWYQLLITTGRQLLQGAVIAALAIVYLVYTPYIVVRTEHLAFGTMRTAEWLVEAGVPPWVGIFWRPVDEAIFGRPDSGYRAGYDDPVDIT</sequence>
<evidence type="ECO:0000313" key="3">
    <source>
        <dbReference type="Proteomes" id="UP000317318"/>
    </source>
</evidence>
<keyword evidence="1" id="KW-1133">Transmembrane helix</keyword>
<gene>
    <name evidence="2" type="ORF">Pan189_30480</name>
</gene>
<dbReference type="KEGG" id="svp:Pan189_30480"/>
<keyword evidence="1" id="KW-0472">Membrane</keyword>
<evidence type="ECO:0000313" key="2">
    <source>
        <dbReference type="EMBL" id="QDT38653.1"/>
    </source>
</evidence>
<organism evidence="2 3">
    <name type="scientific">Stratiformator vulcanicus</name>
    <dbReference type="NCBI Taxonomy" id="2527980"/>
    <lineage>
        <taxon>Bacteria</taxon>
        <taxon>Pseudomonadati</taxon>
        <taxon>Planctomycetota</taxon>
        <taxon>Planctomycetia</taxon>
        <taxon>Planctomycetales</taxon>
        <taxon>Planctomycetaceae</taxon>
        <taxon>Stratiformator</taxon>
    </lineage>
</organism>
<feature type="transmembrane region" description="Helical" evidence="1">
    <location>
        <begin position="20"/>
        <end position="42"/>
    </location>
</feature>
<name>A0A517R4A3_9PLAN</name>
<dbReference type="Proteomes" id="UP000317318">
    <property type="component" value="Chromosome"/>
</dbReference>
<keyword evidence="1" id="KW-0812">Transmembrane</keyword>
<proteinExistence type="predicted"/>
<protein>
    <submittedName>
        <fullName evidence="2">Uncharacterized protein</fullName>
    </submittedName>
</protein>
<dbReference type="AlphaFoldDB" id="A0A517R4A3"/>
<dbReference type="RefSeq" id="WP_145364739.1">
    <property type="nucleotide sequence ID" value="NZ_CP036268.1"/>
</dbReference>
<keyword evidence="3" id="KW-1185">Reference proteome</keyword>
<dbReference type="EMBL" id="CP036268">
    <property type="protein sequence ID" value="QDT38653.1"/>
    <property type="molecule type" value="Genomic_DNA"/>
</dbReference>